<keyword evidence="3" id="KW-0460">Magnesium</keyword>
<dbReference type="GO" id="GO:0004035">
    <property type="term" value="F:alkaline phosphatase activity"/>
    <property type="evidence" value="ECO:0007669"/>
    <property type="project" value="TreeGrafter"/>
</dbReference>
<dbReference type="Gene3D" id="3.40.720.10">
    <property type="entry name" value="Alkaline Phosphatase, subunit A"/>
    <property type="match status" value="1"/>
</dbReference>
<feature type="binding site" evidence="3">
    <location>
        <position position="388"/>
    </location>
    <ligand>
        <name>Zn(2+)</name>
        <dbReference type="ChEBI" id="CHEBI:29105"/>
        <label>2</label>
    </ligand>
</feature>
<feature type="binding site" evidence="3">
    <location>
        <position position="183"/>
    </location>
    <ligand>
        <name>Mg(2+)</name>
        <dbReference type="ChEBI" id="CHEBI:18420"/>
    </ligand>
</feature>
<dbReference type="SMART" id="SM00098">
    <property type="entry name" value="alkPPc"/>
    <property type="match status" value="1"/>
</dbReference>
<sequence>MFCAGAVQADSTQRFVSRTPVAKHIIVLVGDGMNIEHEIAASRYLSGRALDLSFHKLPYRGFQAHWDVSAYKKRGGSYDPQAIDALIGYDPAQGGAKPYPLGPELDGAMDYHLLAATDSASASTAWSTGYKTDDGNLAWLPGDPDAGGNRSGDGSLKSITEHLREAKGYAIGVVSTVPFTHATPAGFVSHNKSRNNYGAIGTEILRVSKPEVVIGGGHPGTDGSPTYNYIAESDYLDLKNGAHAGDYVFVERAAGVDGSQSLLAAAQQAVAEGKKLFGLYGKEKDGNFESLEPQDLPDTPLVKRATTENPTYAEATVAALQVLAQDQDGFFLMAEQGDIDWANHANDYKRMVGTITDLHEGVKAVVDFIDRPGDRITWDNTLLIVTSDHSNNYMRLQKRMRAGDLPTQTANCTGSACYPGGEVSFGSTGHTNELTRIYARGRGTELLRKAEGRWYPGTRIVDNTQLFHVMMEAAGVPVEPALKLAE</sequence>
<feature type="binding site" evidence="3">
    <location>
        <position position="344"/>
    </location>
    <ligand>
        <name>Mg(2+)</name>
        <dbReference type="ChEBI" id="CHEBI:18420"/>
    </ligand>
</feature>
<gene>
    <name evidence="5" type="ORF">EV684_102218</name>
</gene>
<dbReference type="EMBL" id="SLXD01000002">
    <property type="protein sequence ID" value="TCP04465.1"/>
    <property type="molecule type" value="Genomic_DNA"/>
</dbReference>
<reference evidence="5 6" key="1">
    <citation type="submission" date="2019-03" db="EMBL/GenBank/DDBJ databases">
        <title>Genomic Encyclopedia of Type Strains, Phase IV (KMG-IV): sequencing the most valuable type-strain genomes for metagenomic binning, comparative biology and taxonomic classification.</title>
        <authorList>
            <person name="Goeker M."/>
        </authorList>
    </citation>
    <scope>NUCLEOTIDE SEQUENCE [LARGE SCALE GENOMIC DNA]</scope>
    <source>
        <strain evidence="5 6">DSM 1709</strain>
    </source>
</reference>
<dbReference type="InterPro" id="IPR017850">
    <property type="entry name" value="Alkaline_phosphatase_core_sf"/>
</dbReference>
<comment type="caution">
    <text evidence="5">The sequence shown here is derived from an EMBL/GenBank/DDBJ whole genome shotgun (WGS) entry which is preliminary data.</text>
</comment>
<comment type="cofactor">
    <cofactor evidence="3">
        <name>Zn(2+)</name>
        <dbReference type="ChEBI" id="CHEBI:29105"/>
    </cofactor>
    <text evidence="3">Binds 2 Zn(2+) ions.</text>
</comment>
<evidence type="ECO:0000313" key="5">
    <source>
        <dbReference type="EMBL" id="TCP04465.1"/>
    </source>
</evidence>
<feature type="binding site" evidence="3">
    <location>
        <position position="335"/>
    </location>
    <ligand>
        <name>Mg(2+)</name>
        <dbReference type="ChEBI" id="CHEBI:18420"/>
    </ligand>
</feature>
<dbReference type="Pfam" id="PF00245">
    <property type="entry name" value="Alk_phosphatase"/>
    <property type="match status" value="1"/>
</dbReference>
<keyword evidence="3" id="KW-0862">Zinc</keyword>
<protein>
    <submittedName>
        <fullName evidence="5">Alkaline phosphatase</fullName>
    </submittedName>
</protein>
<dbReference type="SUPFAM" id="SSF53649">
    <property type="entry name" value="Alkaline phosphatase-like"/>
    <property type="match status" value="1"/>
</dbReference>
<evidence type="ECO:0000313" key="6">
    <source>
        <dbReference type="Proteomes" id="UP000295106"/>
    </source>
</evidence>
<dbReference type="PRINTS" id="PR00113">
    <property type="entry name" value="ALKPHPHTASE"/>
</dbReference>
<keyword evidence="1" id="KW-0597">Phosphoprotein</keyword>
<organism evidence="5 6">
    <name type="scientific">Rubrivivax gelatinosus</name>
    <name type="common">Rhodocyclus gelatinosus</name>
    <name type="synonym">Rhodopseudomonas gelatinosa</name>
    <dbReference type="NCBI Taxonomy" id="28068"/>
    <lineage>
        <taxon>Bacteria</taxon>
        <taxon>Pseudomonadati</taxon>
        <taxon>Pseudomonadota</taxon>
        <taxon>Betaproteobacteria</taxon>
        <taxon>Burkholderiales</taxon>
        <taxon>Sphaerotilaceae</taxon>
        <taxon>Rubrivivax</taxon>
    </lineage>
</organism>
<evidence type="ECO:0000256" key="3">
    <source>
        <dbReference type="PIRSR" id="PIRSR601952-2"/>
    </source>
</evidence>
<dbReference type="CDD" id="cd16012">
    <property type="entry name" value="ALP"/>
    <property type="match status" value="1"/>
</dbReference>
<evidence type="ECO:0000256" key="2">
    <source>
        <dbReference type="PIRSR" id="PIRSR601952-1"/>
    </source>
</evidence>
<dbReference type="Proteomes" id="UP000295106">
    <property type="component" value="Unassembled WGS sequence"/>
</dbReference>
<dbReference type="PANTHER" id="PTHR11596">
    <property type="entry name" value="ALKALINE PHOSPHATASE"/>
    <property type="match status" value="1"/>
</dbReference>
<feature type="binding site" evidence="3">
    <location>
        <position position="389"/>
    </location>
    <ligand>
        <name>Zn(2+)</name>
        <dbReference type="ChEBI" id="CHEBI:29105"/>
        <label>2</label>
    </ligand>
</feature>
<dbReference type="PANTHER" id="PTHR11596:SF5">
    <property type="entry name" value="ALKALINE PHOSPHATASE"/>
    <property type="match status" value="1"/>
</dbReference>
<dbReference type="InterPro" id="IPR001952">
    <property type="entry name" value="Alkaline_phosphatase"/>
</dbReference>
<dbReference type="GO" id="GO:0046872">
    <property type="term" value="F:metal ion binding"/>
    <property type="evidence" value="ECO:0007669"/>
    <property type="project" value="UniProtKB-KW"/>
</dbReference>
<feature type="binding site" evidence="3">
    <location>
        <position position="181"/>
    </location>
    <ligand>
        <name>Mg(2+)</name>
        <dbReference type="ChEBI" id="CHEBI:18420"/>
    </ligand>
</feature>
<dbReference type="AlphaFoldDB" id="A0A4R2MGQ5"/>
<feature type="active site" description="Phosphoserine intermediate" evidence="2">
    <location>
        <position position="119"/>
    </location>
</feature>
<accession>A0A4R2MGQ5</accession>
<comment type="cofactor">
    <cofactor evidence="3">
        <name>Mg(2+)</name>
        <dbReference type="ChEBI" id="CHEBI:18420"/>
    </cofactor>
    <text evidence="3">Binds 1 Mg(2+) ion.</text>
</comment>
<keyword evidence="3" id="KW-0479">Metal-binding</keyword>
<proteinExistence type="inferred from homology"/>
<evidence type="ECO:0000256" key="1">
    <source>
        <dbReference type="ARBA" id="ARBA00022553"/>
    </source>
</evidence>
<name>A0A4R2MGQ5_RUBGE</name>
<comment type="similarity">
    <text evidence="4">Belongs to the alkaline phosphatase family.</text>
</comment>
<feature type="binding site" evidence="3">
    <location>
        <position position="340"/>
    </location>
    <ligand>
        <name>Zn(2+)</name>
        <dbReference type="ChEBI" id="CHEBI:29105"/>
        <label>2</label>
    </ligand>
</feature>
<evidence type="ECO:0000256" key="4">
    <source>
        <dbReference type="RuleBase" id="RU003946"/>
    </source>
</evidence>